<comment type="caution">
    <text evidence="8">The sequence shown here is derived from an EMBL/GenBank/DDBJ whole genome shotgun (WGS) entry which is preliminary data.</text>
</comment>
<evidence type="ECO:0000256" key="4">
    <source>
        <dbReference type="ARBA" id="ARBA00022989"/>
    </source>
</evidence>
<comment type="subcellular location">
    <subcellularLocation>
        <location evidence="1">Membrane</location>
        <topology evidence="1">Multi-pass membrane protein</topology>
    </subcellularLocation>
</comment>
<dbReference type="AlphaFoldDB" id="A0A7W9T3D5"/>
<dbReference type="PANTHER" id="PTHR45724">
    <property type="entry name" value="AQUAPORIN NIP2-1"/>
    <property type="match status" value="1"/>
</dbReference>
<evidence type="ECO:0000256" key="5">
    <source>
        <dbReference type="ARBA" id="ARBA00023136"/>
    </source>
</evidence>
<evidence type="ECO:0000256" key="7">
    <source>
        <dbReference type="SAM" id="Phobius"/>
    </source>
</evidence>
<feature type="transmembrane region" description="Helical" evidence="7">
    <location>
        <begin position="16"/>
        <end position="38"/>
    </location>
</feature>
<dbReference type="GO" id="GO:0015267">
    <property type="term" value="F:channel activity"/>
    <property type="evidence" value="ECO:0007669"/>
    <property type="project" value="InterPro"/>
</dbReference>
<accession>A0A7W9T3D5</accession>
<feature type="transmembrane region" description="Helical" evidence="7">
    <location>
        <begin position="221"/>
        <end position="239"/>
    </location>
</feature>
<protein>
    <submittedName>
        <fullName evidence="8">Aquaporin Z</fullName>
    </submittedName>
</protein>
<dbReference type="PROSITE" id="PS00221">
    <property type="entry name" value="MIP"/>
    <property type="match status" value="1"/>
</dbReference>
<evidence type="ECO:0000313" key="8">
    <source>
        <dbReference type="EMBL" id="MBB6060822.1"/>
    </source>
</evidence>
<dbReference type="Proteomes" id="UP000532746">
    <property type="component" value="Unassembled WGS sequence"/>
</dbReference>
<feature type="transmembrane region" description="Helical" evidence="7">
    <location>
        <begin position="58"/>
        <end position="79"/>
    </location>
</feature>
<dbReference type="EMBL" id="JACHGG010000006">
    <property type="protein sequence ID" value="MBB6060822.1"/>
    <property type="molecule type" value="Genomic_DNA"/>
</dbReference>
<dbReference type="InterPro" id="IPR000425">
    <property type="entry name" value="MIP"/>
</dbReference>
<feature type="transmembrane region" description="Helical" evidence="7">
    <location>
        <begin position="106"/>
        <end position="128"/>
    </location>
</feature>
<keyword evidence="2 6" id="KW-0813">Transport</keyword>
<dbReference type="InterPro" id="IPR034294">
    <property type="entry name" value="Aquaporin_transptr"/>
</dbReference>
<dbReference type="InterPro" id="IPR023271">
    <property type="entry name" value="Aquaporin-like"/>
</dbReference>
<keyword evidence="9" id="KW-1185">Reference proteome</keyword>
<gene>
    <name evidence="8" type="ORF">HNQ93_003697</name>
</gene>
<sequence length="269" mass="28950">MRLPNQASGRGQHWPYYLAEAAGLAVFVIFTGLLSIALEHPASVLHQALAARGVGEDLRRVPLGIGMGLMVAAITYTPWGQRSGAHLNPAITLAFWQLGKITGTDALWYALAQAVGGFGSVWLLKIGLLRYYGHPRIHFGTTQPGPDGPLLAFVAEFVISLVFMLVLLAALHSARLQKAAGWMGSALLAAYVIWETPLSGMSLNPLRTLASAVAARDYTGLWLYLVAPPAAMWLAAVLFQRLWLARPRYQSGAAAVTTEPPHYPNVTAS</sequence>
<dbReference type="Gene3D" id="1.20.1080.10">
    <property type="entry name" value="Glycerol uptake facilitator protein"/>
    <property type="match status" value="1"/>
</dbReference>
<reference evidence="8 9" key="1">
    <citation type="submission" date="2020-08" db="EMBL/GenBank/DDBJ databases">
        <title>Genomic Encyclopedia of Type Strains, Phase IV (KMG-IV): sequencing the most valuable type-strain genomes for metagenomic binning, comparative biology and taxonomic classification.</title>
        <authorList>
            <person name="Goeker M."/>
        </authorList>
    </citation>
    <scope>NUCLEOTIDE SEQUENCE [LARGE SCALE GENOMIC DNA]</scope>
    <source>
        <strain evidence="8 9">DSM 26718</strain>
    </source>
</reference>
<proteinExistence type="inferred from homology"/>
<keyword evidence="3 6" id="KW-0812">Transmembrane</keyword>
<evidence type="ECO:0000313" key="9">
    <source>
        <dbReference type="Proteomes" id="UP000532746"/>
    </source>
</evidence>
<dbReference type="InterPro" id="IPR022357">
    <property type="entry name" value="MIP_CS"/>
</dbReference>
<organism evidence="8 9">
    <name type="scientific">Hymenobacter luteus</name>
    <dbReference type="NCBI Taxonomy" id="1411122"/>
    <lineage>
        <taxon>Bacteria</taxon>
        <taxon>Pseudomonadati</taxon>
        <taxon>Bacteroidota</taxon>
        <taxon>Cytophagia</taxon>
        <taxon>Cytophagales</taxon>
        <taxon>Hymenobacteraceae</taxon>
        <taxon>Hymenobacter</taxon>
    </lineage>
</organism>
<evidence type="ECO:0000256" key="6">
    <source>
        <dbReference type="RuleBase" id="RU000477"/>
    </source>
</evidence>
<keyword evidence="5 7" id="KW-0472">Membrane</keyword>
<feature type="transmembrane region" description="Helical" evidence="7">
    <location>
        <begin position="148"/>
        <end position="170"/>
    </location>
</feature>
<name>A0A7W9T3D5_9BACT</name>
<evidence type="ECO:0000256" key="3">
    <source>
        <dbReference type="ARBA" id="ARBA00022692"/>
    </source>
</evidence>
<dbReference type="Pfam" id="PF00230">
    <property type="entry name" value="MIP"/>
    <property type="match status" value="1"/>
</dbReference>
<evidence type="ECO:0000256" key="2">
    <source>
        <dbReference type="ARBA" id="ARBA00022448"/>
    </source>
</evidence>
<dbReference type="RefSeq" id="WP_183404882.1">
    <property type="nucleotide sequence ID" value="NZ_JACHGG010000006.1"/>
</dbReference>
<feature type="transmembrane region" description="Helical" evidence="7">
    <location>
        <begin position="182"/>
        <end position="201"/>
    </location>
</feature>
<comment type="similarity">
    <text evidence="6">Belongs to the MIP/aquaporin (TC 1.A.8) family.</text>
</comment>
<keyword evidence="4 7" id="KW-1133">Transmembrane helix</keyword>
<dbReference type="PRINTS" id="PR00783">
    <property type="entry name" value="MINTRINSICP"/>
</dbReference>
<dbReference type="PANTHER" id="PTHR45724:SF13">
    <property type="entry name" value="AQUAPORIN NIP1-1-RELATED"/>
    <property type="match status" value="1"/>
</dbReference>
<evidence type="ECO:0000256" key="1">
    <source>
        <dbReference type="ARBA" id="ARBA00004141"/>
    </source>
</evidence>
<dbReference type="SUPFAM" id="SSF81338">
    <property type="entry name" value="Aquaporin-like"/>
    <property type="match status" value="1"/>
</dbReference>
<dbReference type="GO" id="GO:0016020">
    <property type="term" value="C:membrane"/>
    <property type="evidence" value="ECO:0007669"/>
    <property type="project" value="UniProtKB-SubCell"/>
</dbReference>